<dbReference type="GO" id="GO:0015293">
    <property type="term" value="F:symporter activity"/>
    <property type="evidence" value="ECO:0007669"/>
    <property type="project" value="UniProtKB-KW"/>
</dbReference>
<feature type="transmembrane region" description="Helical" evidence="9">
    <location>
        <begin position="247"/>
        <end position="268"/>
    </location>
</feature>
<organism evidence="11 12">
    <name type="scientific">Chaetoceros tenuissimus</name>
    <dbReference type="NCBI Taxonomy" id="426638"/>
    <lineage>
        <taxon>Eukaryota</taxon>
        <taxon>Sar</taxon>
        <taxon>Stramenopiles</taxon>
        <taxon>Ochrophyta</taxon>
        <taxon>Bacillariophyta</taxon>
        <taxon>Coscinodiscophyceae</taxon>
        <taxon>Chaetocerotophycidae</taxon>
        <taxon>Chaetocerotales</taxon>
        <taxon>Chaetocerotaceae</taxon>
        <taxon>Chaetoceros</taxon>
    </lineage>
</organism>
<evidence type="ECO:0000256" key="1">
    <source>
        <dbReference type="ARBA" id="ARBA00004651"/>
    </source>
</evidence>
<name>A0AAD3D8Z7_9STRA</name>
<keyword evidence="7 9" id="KW-0472">Membrane</keyword>
<proteinExistence type="predicted"/>
<dbReference type="PANTHER" id="PTHR43528:SF1">
    <property type="entry name" value="ALPHA-KETOGLUTARATE PERMEASE"/>
    <property type="match status" value="1"/>
</dbReference>
<feature type="domain" description="Major facilitator superfamily (MFS) profile" evidence="10">
    <location>
        <begin position="75"/>
        <end position="487"/>
    </location>
</feature>
<evidence type="ECO:0000313" key="12">
    <source>
        <dbReference type="Proteomes" id="UP001054902"/>
    </source>
</evidence>
<keyword evidence="2" id="KW-0813">Transport</keyword>
<comment type="caution">
    <text evidence="11">The sequence shown here is derived from an EMBL/GenBank/DDBJ whole genome shotgun (WGS) entry which is preliminary data.</text>
</comment>
<accession>A0AAD3D8Z7</accession>
<dbReference type="Pfam" id="PF00083">
    <property type="entry name" value="Sugar_tr"/>
    <property type="match status" value="1"/>
</dbReference>
<keyword evidence="5" id="KW-0769">Symport</keyword>
<dbReference type="SUPFAM" id="SSF103473">
    <property type="entry name" value="MFS general substrate transporter"/>
    <property type="match status" value="1"/>
</dbReference>
<feature type="region of interest" description="Disordered" evidence="8">
    <location>
        <begin position="560"/>
        <end position="611"/>
    </location>
</feature>
<dbReference type="InterPro" id="IPR036259">
    <property type="entry name" value="MFS_trans_sf"/>
</dbReference>
<sequence>MDHYIAKMQSSPPTADDSVAKDPPSTTTSMANTQFTQATTPAASTNHSDYSSNYNYNPQDSIDSLQKDSTHHTLQNIAATAGNVLEWYDFAVFGYFSDVIGELFFPLADDSTAIVESFTVFGIAFLMRPLGGLMMGYIGDKMGRKKALELSIFLMAIPTFFMGLLPTYAEVGKLSTVLLVFVRMLQGLSVGGQLVSSLVYTCENNPPDQMGFYGSLVGSGANFGTLLGSVVAFLLRKNLNPLQLREWGWRLPFISGILVTICGVYLKYYCDDEAFNRLHPEGTTCPNPIKATFKKGNRIELLAASLIPMLWAGGFYISFVWMATFMGELLSPPVPDAFFVNSLSLLISVCLFFPVAGSLADTFGKRNIMLIGALGLMGLSPLFHFIISLGNDTGAFFAQCGLGFTLSLYGAPMGGFLVQSFPPQMRLTSIAFSYNIAHAIVGGSSPALATYLEDKYGEMAPGYVITVISIFSLIGLYIAPQFRDHLEGEDDIEFQVSRRPVQNDVGLSFHDRDAGLVQQDQRVERVDQRKAEQTIDHTPTNTENNVSKLASIRSLYTDPDGLSVDASEASEDDGDDGLSVDSSVQESVDEEASESQGSLDHGDGFLQAELI</sequence>
<dbReference type="EMBL" id="BLLK01000069">
    <property type="protein sequence ID" value="GFH60132.1"/>
    <property type="molecule type" value="Genomic_DNA"/>
</dbReference>
<keyword evidence="6 9" id="KW-1133">Transmembrane helix</keyword>
<keyword evidence="4 9" id="KW-0812">Transmembrane</keyword>
<keyword evidence="3" id="KW-1003">Cell membrane</keyword>
<dbReference type="AlphaFoldDB" id="A0AAD3D8Z7"/>
<feature type="transmembrane region" description="Helical" evidence="9">
    <location>
        <begin position="460"/>
        <end position="479"/>
    </location>
</feature>
<gene>
    <name evidence="11" type="ORF">CTEN210_16608</name>
</gene>
<comment type="subcellular location">
    <subcellularLocation>
        <location evidence="1">Cell membrane</location>
        <topology evidence="1">Multi-pass membrane protein</topology>
    </subcellularLocation>
</comment>
<feature type="transmembrane region" description="Helical" evidence="9">
    <location>
        <begin position="430"/>
        <end position="448"/>
    </location>
</feature>
<dbReference type="InterPro" id="IPR051084">
    <property type="entry name" value="H+-coupled_symporters"/>
</dbReference>
<feature type="region of interest" description="Disordered" evidence="8">
    <location>
        <begin position="1"/>
        <end position="30"/>
    </location>
</feature>
<evidence type="ECO:0000256" key="8">
    <source>
        <dbReference type="SAM" id="MobiDB-lite"/>
    </source>
</evidence>
<dbReference type="InterPro" id="IPR020846">
    <property type="entry name" value="MFS_dom"/>
</dbReference>
<protein>
    <recommendedName>
        <fullName evidence="10">Major facilitator superfamily (MFS) profile domain-containing protein</fullName>
    </recommendedName>
</protein>
<evidence type="ECO:0000256" key="2">
    <source>
        <dbReference type="ARBA" id="ARBA00022448"/>
    </source>
</evidence>
<evidence type="ECO:0000256" key="7">
    <source>
        <dbReference type="ARBA" id="ARBA00023136"/>
    </source>
</evidence>
<feature type="transmembrane region" description="Helical" evidence="9">
    <location>
        <begin position="337"/>
        <end position="356"/>
    </location>
</feature>
<evidence type="ECO:0000256" key="4">
    <source>
        <dbReference type="ARBA" id="ARBA00022692"/>
    </source>
</evidence>
<evidence type="ECO:0000313" key="11">
    <source>
        <dbReference type="EMBL" id="GFH60132.1"/>
    </source>
</evidence>
<feature type="transmembrane region" description="Helical" evidence="9">
    <location>
        <begin position="396"/>
        <end position="418"/>
    </location>
</feature>
<keyword evidence="12" id="KW-1185">Reference proteome</keyword>
<feature type="transmembrane region" description="Helical" evidence="9">
    <location>
        <begin position="212"/>
        <end position="235"/>
    </location>
</feature>
<dbReference type="PANTHER" id="PTHR43528">
    <property type="entry name" value="ALPHA-KETOGLUTARATE PERMEASE"/>
    <property type="match status" value="1"/>
</dbReference>
<evidence type="ECO:0000259" key="10">
    <source>
        <dbReference type="PROSITE" id="PS50850"/>
    </source>
</evidence>
<dbReference type="Gene3D" id="1.20.1250.20">
    <property type="entry name" value="MFS general substrate transporter like domains"/>
    <property type="match status" value="1"/>
</dbReference>
<feature type="transmembrane region" description="Helical" evidence="9">
    <location>
        <begin position="368"/>
        <end position="390"/>
    </location>
</feature>
<feature type="transmembrane region" description="Helical" evidence="9">
    <location>
        <begin position="150"/>
        <end position="169"/>
    </location>
</feature>
<evidence type="ECO:0000256" key="6">
    <source>
        <dbReference type="ARBA" id="ARBA00022989"/>
    </source>
</evidence>
<feature type="compositionally biased region" description="Acidic residues" evidence="8">
    <location>
        <begin position="568"/>
        <end position="578"/>
    </location>
</feature>
<reference evidence="11 12" key="1">
    <citation type="journal article" date="2021" name="Sci. Rep.">
        <title>The genome of the diatom Chaetoceros tenuissimus carries an ancient integrated fragment of an extant virus.</title>
        <authorList>
            <person name="Hongo Y."/>
            <person name="Kimura K."/>
            <person name="Takaki Y."/>
            <person name="Yoshida Y."/>
            <person name="Baba S."/>
            <person name="Kobayashi G."/>
            <person name="Nagasaki K."/>
            <person name="Hano T."/>
            <person name="Tomaru Y."/>
        </authorList>
    </citation>
    <scope>NUCLEOTIDE SEQUENCE [LARGE SCALE GENOMIC DNA]</scope>
    <source>
        <strain evidence="11 12">NIES-3715</strain>
    </source>
</reference>
<feature type="transmembrane region" description="Helical" evidence="9">
    <location>
        <begin position="301"/>
        <end position="325"/>
    </location>
</feature>
<evidence type="ECO:0000256" key="5">
    <source>
        <dbReference type="ARBA" id="ARBA00022847"/>
    </source>
</evidence>
<dbReference type="InterPro" id="IPR005828">
    <property type="entry name" value="MFS_sugar_transport-like"/>
</dbReference>
<dbReference type="Proteomes" id="UP001054902">
    <property type="component" value="Unassembled WGS sequence"/>
</dbReference>
<evidence type="ECO:0000256" key="9">
    <source>
        <dbReference type="SAM" id="Phobius"/>
    </source>
</evidence>
<dbReference type="GO" id="GO:0005886">
    <property type="term" value="C:plasma membrane"/>
    <property type="evidence" value="ECO:0007669"/>
    <property type="project" value="UniProtKB-SubCell"/>
</dbReference>
<evidence type="ECO:0000256" key="3">
    <source>
        <dbReference type="ARBA" id="ARBA00022475"/>
    </source>
</evidence>
<dbReference type="PROSITE" id="PS50850">
    <property type="entry name" value="MFS"/>
    <property type="match status" value="1"/>
</dbReference>
<feature type="transmembrane region" description="Helical" evidence="9">
    <location>
        <begin position="175"/>
        <end position="200"/>
    </location>
</feature>